<name>A0A327X3B7_9GAMM</name>
<organism evidence="3 5">
    <name type="scientific">Aliidiomarina maris</name>
    <dbReference type="NCBI Taxonomy" id="531312"/>
    <lineage>
        <taxon>Bacteria</taxon>
        <taxon>Pseudomonadati</taxon>
        <taxon>Pseudomonadota</taxon>
        <taxon>Gammaproteobacteria</taxon>
        <taxon>Alteromonadales</taxon>
        <taxon>Idiomarinaceae</taxon>
        <taxon>Aliidiomarina</taxon>
    </lineage>
</organism>
<reference evidence="3 5" key="2">
    <citation type="submission" date="2018-06" db="EMBL/GenBank/DDBJ databases">
        <title>Genomic Encyclopedia of Type Strains, Phase III (KMG-III): the genomes of soil and plant-associated and newly described type strains.</title>
        <authorList>
            <person name="Whitman W."/>
        </authorList>
    </citation>
    <scope>NUCLEOTIDE SEQUENCE [LARGE SCALE GENOMIC DNA]</scope>
    <source>
        <strain evidence="3 5">CGMCC 1.15366</strain>
    </source>
</reference>
<dbReference type="Proteomes" id="UP000287865">
    <property type="component" value="Unassembled WGS sequence"/>
</dbReference>
<comment type="caution">
    <text evidence="3">The sequence shown here is derived from an EMBL/GenBank/DDBJ whole genome shotgun (WGS) entry which is preliminary data.</text>
</comment>
<evidence type="ECO:0000313" key="5">
    <source>
        <dbReference type="Proteomes" id="UP000249203"/>
    </source>
</evidence>
<dbReference type="RefSeq" id="WP_111568081.1">
    <property type="nucleotide sequence ID" value="NZ_PIPK01000001.1"/>
</dbReference>
<reference evidence="4 6" key="1">
    <citation type="journal article" date="2018" name="Front. Microbiol.">
        <title>Genome-Based Analysis Reveals the Taxonomy and Diversity of the Family Idiomarinaceae.</title>
        <authorList>
            <person name="Liu Y."/>
            <person name="Lai Q."/>
            <person name="Shao Z."/>
        </authorList>
    </citation>
    <scope>NUCLEOTIDE SEQUENCE [LARGE SCALE GENOMIC DNA]</scope>
    <source>
        <strain evidence="4 6">CF12-14</strain>
    </source>
</reference>
<keyword evidence="2" id="KW-0812">Transmembrane</keyword>
<keyword evidence="2" id="KW-1133">Transmembrane helix</keyword>
<evidence type="ECO:0000313" key="6">
    <source>
        <dbReference type="Proteomes" id="UP000287865"/>
    </source>
</evidence>
<proteinExistence type="predicted"/>
<evidence type="ECO:0000256" key="1">
    <source>
        <dbReference type="SAM" id="MobiDB-lite"/>
    </source>
</evidence>
<feature type="region of interest" description="Disordered" evidence="1">
    <location>
        <begin position="236"/>
        <end position="259"/>
    </location>
</feature>
<dbReference type="AlphaFoldDB" id="A0A327X3B7"/>
<accession>A0A327X3B7</accession>
<feature type="transmembrane region" description="Helical" evidence="2">
    <location>
        <begin position="48"/>
        <end position="74"/>
    </location>
</feature>
<dbReference type="EMBL" id="PIPK01000001">
    <property type="protein sequence ID" value="RUO28426.1"/>
    <property type="molecule type" value="Genomic_DNA"/>
</dbReference>
<evidence type="ECO:0000313" key="4">
    <source>
        <dbReference type="EMBL" id="RUO28426.1"/>
    </source>
</evidence>
<evidence type="ECO:0000313" key="3">
    <source>
        <dbReference type="EMBL" id="RAK01600.1"/>
    </source>
</evidence>
<dbReference type="EMBL" id="QLMD01000001">
    <property type="protein sequence ID" value="RAK01600.1"/>
    <property type="molecule type" value="Genomic_DNA"/>
</dbReference>
<evidence type="ECO:0000256" key="2">
    <source>
        <dbReference type="SAM" id="Phobius"/>
    </source>
</evidence>
<keyword evidence="2" id="KW-0472">Membrane</keyword>
<dbReference type="Proteomes" id="UP000249203">
    <property type="component" value="Unassembled WGS sequence"/>
</dbReference>
<protein>
    <submittedName>
        <fullName evidence="3">Uncharacterized protein</fullName>
    </submittedName>
</protein>
<gene>
    <name evidence="3" type="ORF">B0I24_101223</name>
    <name evidence="4" type="ORF">CWE07_01065</name>
</gene>
<sequence length="282" mass="27304">MSKGISKIGRAFDKVVKATGARAVYDKLVPSKIRKAVSNTWQKIRKPVMVAAAVYLTAGLGAAAIGGTSIAGGFSTVNAGIASAFGGGAAGGATGAASTTGVGAASGGASGLGASASGGLLSGGATTGAAGATAATSASSVGAGAGGLLGAGSSAASTAAPKAMGFFGNIKAGNYAQAAVQGGQNVFGGMGKAWNAATANPGSAMLTASVLQGVGANQQQKRQDRRDEEFRNRRTWYGMDGQGGHQDFSQGPGLLSGIQAPQMNQSTSLDDLIKSRKQGGLT</sequence>
<keyword evidence="6" id="KW-1185">Reference proteome</keyword>